<protein>
    <submittedName>
        <fullName evidence="1">BrnT family toxin</fullName>
    </submittedName>
</protein>
<dbReference type="InterPro" id="IPR038573">
    <property type="entry name" value="BrnT_sf"/>
</dbReference>
<organism evidence="1 2">
    <name type="scientific">Thermithiobacillus plumbiphilus</name>
    <dbReference type="NCBI Taxonomy" id="1729899"/>
    <lineage>
        <taxon>Bacteria</taxon>
        <taxon>Pseudomonadati</taxon>
        <taxon>Pseudomonadota</taxon>
        <taxon>Acidithiobacillia</taxon>
        <taxon>Acidithiobacillales</taxon>
        <taxon>Thermithiobacillaceae</taxon>
        <taxon>Thermithiobacillus</taxon>
    </lineage>
</organism>
<dbReference type="InterPro" id="IPR007460">
    <property type="entry name" value="BrnT_toxin"/>
</dbReference>
<accession>A0ABU9D5N1</accession>
<comment type="caution">
    <text evidence="1">The sequence shown here is derived from an EMBL/GenBank/DDBJ whole genome shotgun (WGS) entry which is preliminary data.</text>
</comment>
<evidence type="ECO:0000313" key="2">
    <source>
        <dbReference type="Proteomes" id="UP001446205"/>
    </source>
</evidence>
<dbReference type="Proteomes" id="UP001446205">
    <property type="component" value="Unassembled WGS sequence"/>
</dbReference>
<dbReference type="Gene3D" id="3.10.450.530">
    <property type="entry name" value="Ribonuclease toxin, BrnT, of type II toxin-antitoxin system"/>
    <property type="match status" value="1"/>
</dbReference>
<sequence>MDIWHTHHGIRFVWSAEKAARNIKKHGVTFELASQVLLDPFIRVVDASDKGEERDKAIGYPQASSRLVCVVHIIREDDGIRIISAWPATAEERRLYEDY</sequence>
<dbReference type="RefSeq" id="WP_341369790.1">
    <property type="nucleotide sequence ID" value="NZ_JBBPCO010000002.1"/>
</dbReference>
<dbReference type="Pfam" id="PF04365">
    <property type="entry name" value="BrnT_toxin"/>
    <property type="match status" value="1"/>
</dbReference>
<reference evidence="1 2" key="1">
    <citation type="submission" date="2024-04" db="EMBL/GenBank/DDBJ databases">
        <authorList>
            <person name="Abashina T."/>
            <person name="Shaikin A."/>
        </authorList>
    </citation>
    <scope>NUCLEOTIDE SEQUENCE [LARGE SCALE GENOMIC DNA]</scope>
    <source>
        <strain evidence="1 2">AAFK</strain>
    </source>
</reference>
<gene>
    <name evidence="1" type="ORF">WOB96_02990</name>
</gene>
<name>A0ABU9D5N1_9PROT</name>
<dbReference type="EMBL" id="JBBPCO010000002">
    <property type="protein sequence ID" value="MEK8088724.1"/>
    <property type="molecule type" value="Genomic_DNA"/>
</dbReference>
<proteinExistence type="predicted"/>
<keyword evidence="2" id="KW-1185">Reference proteome</keyword>
<evidence type="ECO:0000313" key="1">
    <source>
        <dbReference type="EMBL" id="MEK8088724.1"/>
    </source>
</evidence>